<dbReference type="InterPro" id="IPR046903">
    <property type="entry name" value="Mab-21-like_nuc_Trfase"/>
</dbReference>
<keyword evidence="7" id="KW-1185">Reference proteome</keyword>
<evidence type="ECO:0000313" key="4">
    <source>
        <dbReference type="EMBL" id="CAF1265186.1"/>
    </source>
</evidence>
<name>A0A815B249_9BILA</name>
<evidence type="ECO:0000256" key="1">
    <source>
        <dbReference type="ARBA" id="ARBA00008307"/>
    </source>
</evidence>
<feature type="domain" description="Mab-21-like HhH/H2TH-like" evidence="3">
    <location>
        <begin position="172"/>
        <end position="257"/>
    </location>
</feature>
<dbReference type="AlphaFoldDB" id="A0A815B249"/>
<comment type="similarity">
    <text evidence="1">Belongs to the mab-21 family.</text>
</comment>
<dbReference type="Pfam" id="PF20266">
    <property type="entry name" value="Mab-21_C"/>
    <property type="match status" value="1"/>
</dbReference>
<proteinExistence type="inferred from homology"/>
<comment type="caution">
    <text evidence="4">The sequence shown here is derived from an EMBL/GenBank/DDBJ whole genome shotgun (WGS) entry which is preliminary data.</text>
</comment>
<dbReference type="Gene3D" id="1.10.1410.40">
    <property type="match status" value="1"/>
</dbReference>
<evidence type="ECO:0000259" key="3">
    <source>
        <dbReference type="Pfam" id="PF20266"/>
    </source>
</evidence>
<dbReference type="Proteomes" id="UP000663870">
    <property type="component" value="Unassembled WGS sequence"/>
</dbReference>
<reference evidence="4" key="1">
    <citation type="submission" date="2021-02" db="EMBL/GenBank/DDBJ databases">
        <authorList>
            <person name="Nowell W R."/>
        </authorList>
    </citation>
    <scope>NUCLEOTIDE SEQUENCE</scope>
</reference>
<evidence type="ECO:0000313" key="5">
    <source>
        <dbReference type="EMBL" id="CAF1544955.1"/>
    </source>
</evidence>
<dbReference type="PANTHER" id="PTHR10656:SF42">
    <property type="entry name" value="CYCLIC GMP-AMP SYNTHASE-LIKE PROTEIN-RELATED"/>
    <property type="match status" value="1"/>
</dbReference>
<organism evidence="4 6">
    <name type="scientific">Rotaria sordida</name>
    <dbReference type="NCBI Taxonomy" id="392033"/>
    <lineage>
        <taxon>Eukaryota</taxon>
        <taxon>Metazoa</taxon>
        <taxon>Spiralia</taxon>
        <taxon>Gnathifera</taxon>
        <taxon>Rotifera</taxon>
        <taxon>Eurotatoria</taxon>
        <taxon>Bdelloidea</taxon>
        <taxon>Philodinida</taxon>
        <taxon>Philodinidae</taxon>
        <taxon>Rotaria</taxon>
    </lineage>
</organism>
<evidence type="ECO:0000259" key="2">
    <source>
        <dbReference type="Pfam" id="PF03281"/>
    </source>
</evidence>
<evidence type="ECO:0000313" key="7">
    <source>
        <dbReference type="Proteomes" id="UP000663870"/>
    </source>
</evidence>
<feature type="domain" description="Mab-21-like nucleotidyltransferase" evidence="2">
    <location>
        <begin position="69"/>
        <end position="142"/>
    </location>
</feature>
<dbReference type="EMBL" id="CAJNOH010001989">
    <property type="protein sequence ID" value="CAF1265186.1"/>
    <property type="molecule type" value="Genomic_DNA"/>
</dbReference>
<dbReference type="InterPro" id="IPR046906">
    <property type="entry name" value="Mab-21_HhH/H2TH-like"/>
</dbReference>
<dbReference type="EMBL" id="CAJNOL010003072">
    <property type="protein sequence ID" value="CAF1544955.1"/>
    <property type="molecule type" value="Genomic_DNA"/>
</dbReference>
<dbReference type="Proteomes" id="UP000663854">
    <property type="component" value="Unassembled WGS sequence"/>
</dbReference>
<dbReference type="Pfam" id="PF03281">
    <property type="entry name" value="Mab-21"/>
    <property type="match status" value="1"/>
</dbReference>
<sequence length="879" mass="102077">MIGPIADAERLYEQSFQDIISLTFPLYYIRIPAVTQVRSNVLLEFYEKYKYLGNASMLEDYMEYGLSLMNYDVDLVPALKLEFWPDDMKIFLNRIQNSRPKLYEIILEQASMHLIPKWSSKTQEVDQELEFRYSFSAIERLLAKNRTRVEQILNGVARSIYHRCLKKEPCLEDHTKTIVPSYFTKTTVLWMCELYNLNDLCSETDDDQTIANIMATEWLSYVREKLCSGYCPHYFIDSFNLLETCSLASLTRAASILEHEVRLYEDVKINVLIKQDELMDKQQQTTENWLQNMKVKDILAAVNDYRLMRENWLCPPEKNQDEGDVSDCFYTLNQLRALDGDKQQNWNTYQRLFLTVDQSTWLPPIWDEQVAECSVCDFVDGLIALGLFMKQILEGMKKSDIEQTMARNSREMEFFSTQNLVNDLIQPGNIVQNGLMTSWLPMFTCSYFNQSLTNVPSIRQRSIIANHPTGPLQDLLQGRTCPTPLDPQSRQTYQQYAQNASYRFLDLLSDAPNIDMTLGDLLKYYDRPSRTNEPVITSSIEEQILLHATNSSSVNKESQQQTGLFHRTTKWQQINFWLKNLASMIEKPAENYAYWDQKHHSIVDGNQSISSTIHPSMTTTFDEIKWNDTIEVTFSLDNNNQTRLSDSILVEVDDQENIISQQFTIFATMANVYQQNKINTEQQSLLYFNDVIPSLDTQLISFPLKSTIEFTLIDAKLPITATIVNVEDQCSIKFQCSYFIIIKHLCQIACQLFVVNSDYYRLLFQNNVLDGDDMSLDAIDCSMIEMDLHLICTATLKCSIKYCDQTLMLPSSENTLVSTILEETFHKFSIPQADLHLYELIVMDNYRTKTELNNSIEEIIRLLPDGTTLIQFELQRVRI</sequence>
<protein>
    <submittedName>
        <fullName evidence="4">Uncharacterized protein</fullName>
    </submittedName>
</protein>
<accession>A0A815B249</accession>
<gene>
    <name evidence="5" type="ORF">JXQ802_LOCUS43211</name>
    <name evidence="4" type="ORF">PYM288_LOCUS28086</name>
</gene>
<dbReference type="PANTHER" id="PTHR10656">
    <property type="entry name" value="CELL FATE DETERMINING PROTEIN MAB21-RELATED"/>
    <property type="match status" value="1"/>
</dbReference>
<evidence type="ECO:0000313" key="6">
    <source>
        <dbReference type="Proteomes" id="UP000663854"/>
    </source>
</evidence>